<dbReference type="InterPro" id="IPR000719">
    <property type="entry name" value="Prot_kinase_dom"/>
</dbReference>
<dbReference type="GO" id="GO:1990604">
    <property type="term" value="C:IRE1-TRAF2-ASK1 complex"/>
    <property type="evidence" value="ECO:0007669"/>
    <property type="project" value="TreeGrafter"/>
</dbReference>
<proteinExistence type="predicted"/>
<evidence type="ECO:0000256" key="3">
    <source>
        <dbReference type="ARBA" id="ARBA00022840"/>
    </source>
</evidence>
<dbReference type="Pfam" id="PF06479">
    <property type="entry name" value="Ribonuc_2-5A"/>
    <property type="match status" value="1"/>
</dbReference>
<evidence type="ECO:0000256" key="2">
    <source>
        <dbReference type="ARBA" id="ARBA00022741"/>
    </source>
</evidence>
<evidence type="ECO:0000259" key="5">
    <source>
        <dbReference type="PROSITE" id="PS51392"/>
    </source>
</evidence>
<keyword evidence="3" id="KW-0067">ATP-binding</keyword>
<dbReference type="InterPro" id="IPR038357">
    <property type="entry name" value="KEN_sf"/>
</dbReference>
<dbReference type="SMART" id="SM00220">
    <property type="entry name" value="S_TKc"/>
    <property type="match status" value="1"/>
</dbReference>
<organism evidence="6">
    <name type="scientific">Noccaea caerulescens</name>
    <name type="common">Alpine penny-cress</name>
    <name type="synonym">Thlaspi caerulescens</name>
    <dbReference type="NCBI Taxonomy" id="107243"/>
    <lineage>
        <taxon>Eukaryota</taxon>
        <taxon>Viridiplantae</taxon>
        <taxon>Streptophyta</taxon>
        <taxon>Embryophyta</taxon>
        <taxon>Tracheophyta</taxon>
        <taxon>Spermatophyta</taxon>
        <taxon>Magnoliopsida</taxon>
        <taxon>eudicotyledons</taxon>
        <taxon>Gunneridae</taxon>
        <taxon>Pentapetalae</taxon>
        <taxon>rosids</taxon>
        <taxon>malvids</taxon>
        <taxon>Brassicales</taxon>
        <taxon>Brassicaceae</taxon>
        <taxon>Coluteocarpeae</taxon>
        <taxon>Noccaea</taxon>
    </lineage>
</organism>
<dbReference type="SUPFAM" id="SSF56112">
    <property type="entry name" value="Protein kinase-like (PK-like)"/>
    <property type="match status" value="1"/>
</dbReference>
<evidence type="ECO:0000313" key="6">
    <source>
        <dbReference type="EMBL" id="JAU66209.1"/>
    </source>
</evidence>
<name>A0A1J3HD15_NOCCA</name>
<keyword evidence="2" id="KW-0547">Nucleotide-binding</keyword>
<feature type="domain" description="KEN" evidence="5">
    <location>
        <begin position="1"/>
        <end position="87"/>
    </location>
</feature>
<dbReference type="GO" id="GO:0006397">
    <property type="term" value="P:mRNA processing"/>
    <property type="evidence" value="ECO:0007669"/>
    <property type="project" value="InterPro"/>
</dbReference>
<dbReference type="Gene3D" id="1.20.1440.180">
    <property type="entry name" value="KEN domain"/>
    <property type="match status" value="1"/>
</dbReference>
<dbReference type="AlphaFoldDB" id="A0A1J3HD15"/>
<accession>A0A1J3HD15</accession>
<evidence type="ECO:0000259" key="4">
    <source>
        <dbReference type="PROSITE" id="PS50011"/>
    </source>
</evidence>
<dbReference type="PROSITE" id="PS51392">
    <property type="entry name" value="KEN"/>
    <property type="match status" value="1"/>
</dbReference>
<dbReference type="PROSITE" id="PS50011">
    <property type="entry name" value="PROTEIN_KINASE_DOM"/>
    <property type="match status" value="1"/>
</dbReference>
<dbReference type="InterPro" id="IPR011009">
    <property type="entry name" value="Kinase-like_dom_sf"/>
</dbReference>
<dbReference type="PROSITE" id="PS00109">
    <property type="entry name" value="PROTEIN_KINASE_TYR"/>
    <property type="match status" value="1"/>
</dbReference>
<dbReference type="InterPro" id="IPR045133">
    <property type="entry name" value="IRE1/2-like"/>
</dbReference>
<dbReference type="PANTHER" id="PTHR13954:SF6">
    <property type="entry name" value="NON-SPECIFIC SERINE_THREONINE PROTEIN KINASE"/>
    <property type="match status" value="1"/>
</dbReference>
<dbReference type="InterPro" id="IPR008266">
    <property type="entry name" value="Tyr_kinase_AS"/>
</dbReference>
<dbReference type="Pfam" id="PF00069">
    <property type="entry name" value="Pkinase"/>
    <property type="match status" value="1"/>
</dbReference>
<keyword evidence="6" id="KW-0808">Transferase</keyword>
<dbReference type="SMART" id="SM00580">
    <property type="entry name" value="PUG"/>
    <property type="match status" value="1"/>
</dbReference>
<protein>
    <submittedName>
        <fullName evidence="6">Inactive serine/threonine-protein kinase/endoribonuclease IRE1-like</fullName>
    </submittedName>
</protein>
<dbReference type="EMBL" id="GEVL01011132">
    <property type="protein sequence ID" value="JAU66209.1"/>
    <property type="molecule type" value="Transcribed_RNA"/>
</dbReference>
<keyword evidence="1" id="KW-0732">Signal</keyword>
<evidence type="ECO:0000256" key="1">
    <source>
        <dbReference type="ARBA" id="ARBA00022729"/>
    </source>
</evidence>
<dbReference type="GO" id="GO:0005524">
    <property type="term" value="F:ATP binding"/>
    <property type="evidence" value="ECO:0007669"/>
    <property type="project" value="UniProtKB-KW"/>
</dbReference>
<gene>
    <name evidence="6" type="ORF">LE_TR20769_c2_g1_i1_g.67011</name>
</gene>
<dbReference type="GO" id="GO:0051082">
    <property type="term" value="F:unfolded protein binding"/>
    <property type="evidence" value="ECO:0007669"/>
    <property type="project" value="TreeGrafter"/>
</dbReference>
<dbReference type="GO" id="GO:0036498">
    <property type="term" value="P:IRE1-mediated unfolded protein response"/>
    <property type="evidence" value="ECO:0007669"/>
    <property type="project" value="TreeGrafter"/>
</dbReference>
<dbReference type="PANTHER" id="PTHR13954">
    <property type="entry name" value="IRE1-RELATED"/>
    <property type="match status" value="1"/>
</dbReference>
<sequence>MLDPVHSSSYLRNPGLVASIRDLLRVIRNTRRHYKEQDHYMQNLLGTCPDGVSQYFTSRFPNLFMEVYEFIYENWKEEEAFRKFFQEGTLEDVKLGEEEEEEKKKDWDLIEVEVGTTVAAFYKRRPVRVRCFVPSPEIENQISILTKADDHANILRLYSSKEKQEKSIYCVEPWICTLTELVEKKKLSEVDLWTTDGHPLPVLVKLIREVVSAVDHLHDKEIIHRDLRPANIMIATKGNSLVAKVNDMGVAFNSADETLLKLSLESRESGEPLNLMMKEWLKLAKGIFSL</sequence>
<reference evidence="6" key="1">
    <citation type="submission" date="2016-07" db="EMBL/GenBank/DDBJ databases">
        <title>De novo transcriptome assembly of four accessions of the metal hyperaccumulator plant Noccaea caerulescens.</title>
        <authorList>
            <person name="Blande D."/>
            <person name="Halimaa P."/>
            <person name="Tervahauta A.I."/>
            <person name="Aarts M.G."/>
            <person name="Karenlampi S.O."/>
        </authorList>
    </citation>
    <scope>NUCLEOTIDE SEQUENCE</scope>
</reference>
<dbReference type="GO" id="GO:0004674">
    <property type="term" value="F:protein serine/threonine kinase activity"/>
    <property type="evidence" value="ECO:0007669"/>
    <property type="project" value="InterPro"/>
</dbReference>
<dbReference type="Gene3D" id="1.10.510.10">
    <property type="entry name" value="Transferase(Phosphotransferase) domain 1"/>
    <property type="match status" value="1"/>
</dbReference>
<keyword evidence="6" id="KW-0418">Kinase</keyword>
<feature type="domain" description="Protein kinase" evidence="4">
    <location>
        <begin position="79"/>
        <end position="290"/>
    </location>
</feature>
<dbReference type="InterPro" id="IPR010513">
    <property type="entry name" value="KEN_dom"/>
</dbReference>
<dbReference type="GO" id="GO:0004521">
    <property type="term" value="F:RNA endonuclease activity"/>
    <property type="evidence" value="ECO:0007669"/>
    <property type="project" value="InterPro"/>
</dbReference>